<evidence type="ECO:0000313" key="1">
    <source>
        <dbReference type="EMBL" id="CAG8678469.1"/>
    </source>
</evidence>
<organism evidence="1 2">
    <name type="scientific">Dentiscutata erythropus</name>
    <dbReference type="NCBI Taxonomy" id="1348616"/>
    <lineage>
        <taxon>Eukaryota</taxon>
        <taxon>Fungi</taxon>
        <taxon>Fungi incertae sedis</taxon>
        <taxon>Mucoromycota</taxon>
        <taxon>Glomeromycotina</taxon>
        <taxon>Glomeromycetes</taxon>
        <taxon>Diversisporales</taxon>
        <taxon>Gigasporaceae</taxon>
        <taxon>Dentiscutata</taxon>
    </lineage>
</organism>
<keyword evidence="2" id="KW-1185">Reference proteome</keyword>
<proteinExistence type="predicted"/>
<dbReference type="EMBL" id="CAJVPY010007306">
    <property type="protein sequence ID" value="CAG8678469.1"/>
    <property type="molecule type" value="Genomic_DNA"/>
</dbReference>
<protein>
    <submittedName>
        <fullName evidence="1">18551_t:CDS:1</fullName>
    </submittedName>
</protein>
<name>A0A9N9HJC6_9GLOM</name>
<accession>A0A9N9HJC6</accession>
<reference evidence="1" key="1">
    <citation type="submission" date="2021-06" db="EMBL/GenBank/DDBJ databases">
        <authorList>
            <person name="Kallberg Y."/>
            <person name="Tangrot J."/>
            <person name="Rosling A."/>
        </authorList>
    </citation>
    <scope>NUCLEOTIDE SEQUENCE</scope>
    <source>
        <strain evidence="1">MA453B</strain>
    </source>
</reference>
<dbReference type="AlphaFoldDB" id="A0A9N9HJC6"/>
<sequence>MRDDEILRRIEFIQFSPNADNTASGVRLVLLKFFRLAKALISNIPSLIGIKSASEVFMSEVLDLAQRLSENRTIC</sequence>
<comment type="caution">
    <text evidence="1">The sequence shown here is derived from an EMBL/GenBank/DDBJ whole genome shotgun (WGS) entry which is preliminary data.</text>
</comment>
<gene>
    <name evidence="1" type="ORF">DERYTH_LOCUS11655</name>
</gene>
<evidence type="ECO:0000313" key="2">
    <source>
        <dbReference type="Proteomes" id="UP000789405"/>
    </source>
</evidence>
<dbReference type="Proteomes" id="UP000789405">
    <property type="component" value="Unassembled WGS sequence"/>
</dbReference>